<evidence type="ECO:0000259" key="7">
    <source>
        <dbReference type="Pfam" id="PF02770"/>
    </source>
</evidence>
<sequence length="746" mass="79755">MNLELTTEEVAFREEMRKFFTTEFSPELRARAAGFGKLTREDIVAGQQILNAHGLAVPHWPIEWGGKDWTPVQRHIYSEEMQLASVPNPLPFNVSMVGPVIAAFGSQEQKEQFLPATANADIWWCQGFSEPEAGSDLASLKTAAVRDGADYIVNGQKTWTTLAQHAEWIFCLVRTDASAQKRQAGISFLLIDLATPGITVRPIKLIDGSVEVNEVFFDNVRVPAENLVGEENKGWDYAKFLLGNERTGVTRVGFSKTLVATAKEKAREVRVGTGTLLDDPLFAARLAELENDLLALDLTQLRVVASSADGKPNPASSLLKLRGSELQQAATELLMDVAGPDSLPVNTVEIDSPEWAQQAAPRYLNYRKVSIYSGSSEVQRSIIASSILGFYDAEKRNATSATDEGWNAAVWKQFAELGLLGLPFAEADGGMGAGPVETMVVMTELGRALAPEPYLGGVLIPGGLIAAVGSADQRARLLPALSDGTTLSAFAHTEPGTRWPVATVTTTASQSGSGSGWTITGVKNPVLQGDSAHVVIVSAALPDGGTGLFLVDAESAGVSWSKYATHDGRRGAQFTFTDAAAEQLGEGGDVTEAIVEAEVRAQAALCAEAIGIMTEALRLTTEYLKQRKQFGVPLAKFQTLTHRAADMYVALELASSMSLYATMAIADGVIDPTIASRAKLSVGRAAHQIGQEAIQMHGGIGMTAEYPVGHYVSRLVAIEHTLGASDDHLRVLAAGVSNYSMVNVTE</sequence>
<dbReference type="PANTHER" id="PTHR43292">
    <property type="entry name" value="ACYL-COA DEHYDROGENASE"/>
    <property type="match status" value="1"/>
</dbReference>
<dbReference type="EMBL" id="JYNV01000060">
    <property type="protein sequence ID" value="KZM27640.1"/>
    <property type="molecule type" value="Genomic_DNA"/>
</dbReference>
<dbReference type="Pfam" id="PF02771">
    <property type="entry name" value="Acyl-CoA_dh_N"/>
    <property type="match status" value="2"/>
</dbReference>
<dbReference type="InterPro" id="IPR037069">
    <property type="entry name" value="AcylCoA_DH/ox_N_sf"/>
</dbReference>
<organism evidence="9 10">
    <name type="scientific">Didymella rabiei</name>
    <name type="common">Chickpea ascochyta blight fungus</name>
    <name type="synonym">Mycosphaerella rabiei</name>
    <dbReference type="NCBI Taxonomy" id="5454"/>
    <lineage>
        <taxon>Eukaryota</taxon>
        <taxon>Fungi</taxon>
        <taxon>Dikarya</taxon>
        <taxon>Ascomycota</taxon>
        <taxon>Pezizomycotina</taxon>
        <taxon>Dothideomycetes</taxon>
        <taxon>Pleosporomycetidae</taxon>
        <taxon>Pleosporales</taxon>
        <taxon>Pleosporineae</taxon>
        <taxon>Didymellaceae</taxon>
        <taxon>Ascochyta</taxon>
    </lineage>
</organism>
<feature type="domain" description="Acyl-CoA oxidase/dehydrogenase middle" evidence="7">
    <location>
        <begin position="489"/>
        <end position="574"/>
    </location>
</feature>
<dbReference type="SUPFAM" id="SSF56645">
    <property type="entry name" value="Acyl-CoA dehydrogenase NM domain-like"/>
    <property type="match status" value="2"/>
</dbReference>
<evidence type="ECO:0000256" key="5">
    <source>
        <dbReference type="ARBA" id="ARBA00023002"/>
    </source>
</evidence>
<comment type="similarity">
    <text evidence="2">Belongs to the acyl-CoA dehydrogenase family.</text>
</comment>
<evidence type="ECO:0000256" key="2">
    <source>
        <dbReference type="ARBA" id="ARBA00009347"/>
    </source>
</evidence>
<accession>A0A163LBH2</accession>
<dbReference type="Pfam" id="PF00441">
    <property type="entry name" value="Acyl-CoA_dh_1"/>
    <property type="match status" value="2"/>
</dbReference>
<dbReference type="Pfam" id="PF02770">
    <property type="entry name" value="Acyl-CoA_dh_M"/>
    <property type="match status" value="2"/>
</dbReference>
<dbReference type="InterPro" id="IPR006091">
    <property type="entry name" value="Acyl-CoA_Oxase/DH_mid-dom"/>
</dbReference>
<evidence type="ECO:0000256" key="4">
    <source>
        <dbReference type="ARBA" id="ARBA00022827"/>
    </source>
</evidence>
<reference evidence="9 10" key="1">
    <citation type="journal article" date="2016" name="Sci. Rep.">
        <title>Draft genome sequencing and secretome analysis of fungal phytopathogen Ascochyta rabiei provides insight into the necrotrophic effector repertoire.</title>
        <authorList>
            <person name="Verma S."/>
            <person name="Gazara R.K."/>
            <person name="Nizam S."/>
            <person name="Parween S."/>
            <person name="Chattopadhyay D."/>
            <person name="Verma P.K."/>
        </authorList>
    </citation>
    <scope>NUCLEOTIDE SEQUENCE [LARGE SCALE GENOMIC DNA]</scope>
    <source>
        <strain evidence="9 10">ArDII</strain>
    </source>
</reference>
<dbReference type="Gene3D" id="1.10.540.10">
    <property type="entry name" value="Acyl-CoA dehydrogenase/oxidase, N-terminal domain"/>
    <property type="match status" value="2"/>
</dbReference>
<evidence type="ECO:0000259" key="6">
    <source>
        <dbReference type="Pfam" id="PF00441"/>
    </source>
</evidence>
<evidence type="ECO:0000256" key="3">
    <source>
        <dbReference type="ARBA" id="ARBA00022630"/>
    </source>
</evidence>
<dbReference type="PANTHER" id="PTHR43292:SF3">
    <property type="entry name" value="ACYL-COA DEHYDROGENASE FADE29"/>
    <property type="match status" value="1"/>
</dbReference>
<dbReference type="SUPFAM" id="SSF47203">
    <property type="entry name" value="Acyl-CoA dehydrogenase C-terminal domain-like"/>
    <property type="match status" value="2"/>
</dbReference>
<feature type="domain" description="Acyl-CoA oxidase/dehydrogenase middle" evidence="7">
    <location>
        <begin position="125"/>
        <end position="220"/>
    </location>
</feature>
<feature type="domain" description="Acyl-CoA dehydrogenase/oxidase C-terminal" evidence="6">
    <location>
        <begin position="232"/>
        <end position="387"/>
    </location>
</feature>
<dbReference type="InterPro" id="IPR046373">
    <property type="entry name" value="Acyl-CoA_Oxase/DH_mid-dom_sf"/>
</dbReference>
<name>A0A163LBH2_DIDRA</name>
<protein>
    <recommendedName>
        <fullName evidence="11">Acyl-CoA dehydrogenase</fullName>
    </recommendedName>
</protein>
<dbReference type="InterPro" id="IPR013786">
    <property type="entry name" value="AcylCoA_DH/ox_N"/>
</dbReference>
<dbReference type="InterPro" id="IPR036250">
    <property type="entry name" value="AcylCo_DH-like_C"/>
</dbReference>
<comment type="cofactor">
    <cofactor evidence="1">
        <name>FAD</name>
        <dbReference type="ChEBI" id="CHEBI:57692"/>
    </cofactor>
</comment>
<dbReference type="AlphaFoldDB" id="A0A163LBH2"/>
<keyword evidence="4" id="KW-0274">FAD</keyword>
<evidence type="ECO:0008006" key="11">
    <source>
        <dbReference type="Google" id="ProtNLM"/>
    </source>
</evidence>
<evidence type="ECO:0000313" key="9">
    <source>
        <dbReference type="EMBL" id="KZM27640.1"/>
    </source>
</evidence>
<dbReference type="InterPro" id="IPR009100">
    <property type="entry name" value="AcylCoA_DH/oxidase_NM_dom_sf"/>
</dbReference>
<dbReference type="STRING" id="5454.A0A163LBH2"/>
<dbReference type="GO" id="GO:0005886">
    <property type="term" value="C:plasma membrane"/>
    <property type="evidence" value="ECO:0007669"/>
    <property type="project" value="TreeGrafter"/>
</dbReference>
<dbReference type="InterPro" id="IPR009075">
    <property type="entry name" value="AcylCo_DH/oxidase_C"/>
</dbReference>
<keyword evidence="3" id="KW-0285">Flavoprotein</keyword>
<keyword evidence="5" id="KW-0560">Oxidoreductase</keyword>
<comment type="caution">
    <text evidence="9">The sequence shown here is derived from an EMBL/GenBank/DDBJ whole genome shotgun (WGS) entry which is preliminary data.</text>
</comment>
<dbReference type="Gene3D" id="2.40.110.10">
    <property type="entry name" value="Butyryl-CoA Dehydrogenase, subunit A, domain 2"/>
    <property type="match status" value="2"/>
</dbReference>
<dbReference type="FunFam" id="2.40.110.10:FF:000011">
    <property type="entry name" value="Acyl-CoA dehydrogenase FadE34"/>
    <property type="match status" value="1"/>
</dbReference>
<dbReference type="CDD" id="cd00567">
    <property type="entry name" value="ACAD"/>
    <property type="match status" value="1"/>
</dbReference>
<dbReference type="Proteomes" id="UP000076837">
    <property type="component" value="Unassembled WGS sequence"/>
</dbReference>
<dbReference type="Gene3D" id="1.20.140.10">
    <property type="entry name" value="Butyryl-CoA Dehydrogenase, subunit A, domain 3"/>
    <property type="match status" value="2"/>
</dbReference>
<feature type="domain" description="Acyl-CoA dehydrogenase/oxidase N-terminal" evidence="8">
    <location>
        <begin position="6"/>
        <end position="119"/>
    </location>
</feature>
<gene>
    <name evidence="9" type="ORF">ST47_g1107</name>
</gene>
<evidence type="ECO:0000256" key="1">
    <source>
        <dbReference type="ARBA" id="ARBA00001974"/>
    </source>
</evidence>
<proteinExistence type="inferred from homology"/>
<evidence type="ECO:0000313" key="10">
    <source>
        <dbReference type="Proteomes" id="UP000076837"/>
    </source>
</evidence>
<keyword evidence="10" id="KW-1185">Reference proteome</keyword>
<dbReference type="GO" id="GO:0016627">
    <property type="term" value="F:oxidoreductase activity, acting on the CH-CH group of donors"/>
    <property type="evidence" value="ECO:0007669"/>
    <property type="project" value="InterPro"/>
</dbReference>
<evidence type="ECO:0000259" key="8">
    <source>
        <dbReference type="Pfam" id="PF02771"/>
    </source>
</evidence>
<feature type="domain" description="Acyl-CoA dehydrogenase/oxidase N-terminal" evidence="8">
    <location>
        <begin position="398"/>
        <end position="484"/>
    </location>
</feature>
<feature type="domain" description="Acyl-CoA dehydrogenase/oxidase C-terminal" evidence="6">
    <location>
        <begin position="603"/>
        <end position="735"/>
    </location>
</feature>
<dbReference type="InterPro" id="IPR052161">
    <property type="entry name" value="Mycobact_Acyl-CoA_DH"/>
</dbReference>
<dbReference type="GO" id="GO:0050660">
    <property type="term" value="F:flavin adenine dinucleotide binding"/>
    <property type="evidence" value="ECO:0007669"/>
    <property type="project" value="InterPro"/>
</dbReference>